<dbReference type="GO" id="GO:0008170">
    <property type="term" value="F:N-methyltransferase activity"/>
    <property type="evidence" value="ECO:0007669"/>
    <property type="project" value="UniProtKB-ARBA"/>
</dbReference>
<dbReference type="GO" id="GO:0008276">
    <property type="term" value="F:protein methyltransferase activity"/>
    <property type="evidence" value="ECO:0007669"/>
    <property type="project" value="UniProtKB-ARBA"/>
</dbReference>
<comment type="function">
    <text evidence="7">Protein-lysine N-methyltransferase. Monomethylates PRMT5, modulating its transcriptional activity. May also act as a histone methyltransferase. Plays a critical role in cardiac development. Acts as a key epigenetic regulator of gene expression during cardiac development via its dual activities as a methyltransferase and negative regulator of HDAC1.</text>
</comment>
<evidence type="ECO:0000256" key="3">
    <source>
        <dbReference type="ARBA" id="ARBA00022691"/>
    </source>
</evidence>
<dbReference type="GO" id="GO:0008757">
    <property type="term" value="F:S-adenosylmethionine-dependent methyltransferase activity"/>
    <property type="evidence" value="ECO:0007669"/>
    <property type="project" value="UniProtKB-ARBA"/>
</dbReference>
<dbReference type="Gene3D" id="1.10.220.160">
    <property type="match status" value="1"/>
</dbReference>
<dbReference type="GO" id="GO:0032259">
    <property type="term" value="P:methylation"/>
    <property type="evidence" value="ECO:0007669"/>
    <property type="project" value="UniProtKB-KW"/>
</dbReference>
<evidence type="ECO:0000256" key="5">
    <source>
        <dbReference type="ARBA" id="ARBA00022771"/>
    </source>
</evidence>
<dbReference type="InterPro" id="IPR001214">
    <property type="entry name" value="SET_dom"/>
</dbReference>
<dbReference type="Pfam" id="PF00856">
    <property type="entry name" value="SET"/>
    <property type="match status" value="1"/>
</dbReference>
<name>A0A9N9MNH5_9CUCU</name>
<dbReference type="InterPro" id="IPR011990">
    <property type="entry name" value="TPR-like_helical_dom_sf"/>
</dbReference>
<keyword evidence="5" id="KW-0863">Zinc-finger</keyword>
<dbReference type="SUPFAM" id="SSF82199">
    <property type="entry name" value="SET domain"/>
    <property type="match status" value="1"/>
</dbReference>
<dbReference type="Gene3D" id="1.25.40.10">
    <property type="entry name" value="Tetratricopeptide repeat domain"/>
    <property type="match status" value="1"/>
</dbReference>
<dbReference type="SUPFAM" id="SSF48452">
    <property type="entry name" value="TPR-like"/>
    <property type="match status" value="1"/>
</dbReference>
<organism evidence="11 12">
    <name type="scientific">Ceutorhynchus assimilis</name>
    <name type="common">cabbage seed weevil</name>
    <dbReference type="NCBI Taxonomy" id="467358"/>
    <lineage>
        <taxon>Eukaryota</taxon>
        <taxon>Metazoa</taxon>
        <taxon>Ecdysozoa</taxon>
        <taxon>Arthropoda</taxon>
        <taxon>Hexapoda</taxon>
        <taxon>Insecta</taxon>
        <taxon>Pterygota</taxon>
        <taxon>Neoptera</taxon>
        <taxon>Endopterygota</taxon>
        <taxon>Coleoptera</taxon>
        <taxon>Polyphaga</taxon>
        <taxon>Cucujiformia</taxon>
        <taxon>Curculionidae</taxon>
        <taxon>Ceutorhynchinae</taxon>
        <taxon>Ceutorhynchus</taxon>
    </lineage>
</organism>
<dbReference type="SMART" id="SM00028">
    <property type="entry name" value="TPR"/>
    <property type="match status" value="2"/>
</dbReference>
<keyword evidence="3" id="KW-0949">S-adenosyl-L-methionine</keyword>
<evidence type="ECO:0000313" key="12">
    <source>
        <dbReference type="Proteomes" id="UP001152799"/>
    </source>
</evidence>
<evidence type="ECO:0000259" key="10">
    <source>
        <dbReference type="PROSITE" id="PS50280"/>
    </source>
</evidence>
<dbReference type="AlphaFoldDB" id="A0A9N9MNH5"/>
<sequence>MRDFAQQIVQNIQECSAIMSSKMKASITDFQKYCEKAIGKLTPECIEAFRQTKDDISRIQLMYDVAKQIPLSACESDKAFKLAEAKKNEGNKYFAKKDYHKAIRCYNDGIICCPQESIPDRELLTILVSNRSATNFELDKYRRVLDDIDYISEIGDYPANLKYKLWLRKAKSYDALQNKKLATEAYSEALKCLKQSDLKEDVVQSKIEEIEKAKKGGGVIKKENKLELIPLAFTEDRFVGGEEFVAANPNITVGQDAYQGRYAKATGDIETGTILVEETPFCSVVDKDHALTNCQYCLASVELPIACPGCVDVIFCSTHCSRLATKSFHAVECGFQKQLFDSGASVNCLLAMRIINQKPLKFFLEKKNKLKDYMKDSCKKNVVRKKIYRSDDYDNVFFLCRNEVMRKKEELIHYACMSIYLLRILKQGYYFAESSNDLLTEDELFIGTLILRHLQILQFNAHEISELQNTYNEATVSYLNNTIGAGLYPTLALFNHSCDPSIVRYNVRNKIVVRAIKPIKTDDIIYENYGPLYMGEALEKRQDELKTNYWFECLCQPCTELWPMFHEMRENELRIPCKTDRCPYVFTVQDQDDPFLDCPYCKGTTGLFPYLKGLMKLEEILPEAEYQLSIHQFENALKKFVQALDILYKYSRPPHPEIIKVQQRVRICMLHFGNKSYDYKPNFQ</sequence>
<dbReference type="PANTHER" id="PTHR46165:SF7">
    <property type="entry name" value="SET AND MYND DOMAIN-CONTAINING PROTEIN 4"/>
    <property type="match status" value="1"/>
</dbReference>
<evidence type="ECO:0000256" key="9">
    <source>
        <dbReference type="ARBA" id="ARBA00093680"/>
    </source>
</evidence>
<dbReference type="CDD" id="cd10536">
    <property type="entry name" value="SET_SMYD4"/>
    <property type="match status" value="1"/>
</dbReference>
<accession>A0A9N9MNH5</accession>
<dbReference type="InterPro" id="IPR019734">
    <property type="entry name" value="TPR_rpt"/>
</dbReference>
<evidence type="ECO:0000256" key="8">
    <source>
        <dbReference type="ARBA" id="ARBA00093635"/>
    </source>
</evidence>
<evidence type="ECO:0000313" key="11">
    <source>
        <dbReference type="EMBL" id="CAG9765419.1"/>
    </source>
</evidence>
<gene>
    <name evidence="11" type="ORF">CEUTPL_LOCUS6025</name>
</gene>
<dbReference type="Pfam" id="PF01753">
    <property type="entry name" value="zf-MYND"/>
    <property type="match status" value="1"/>
</dbReference>
<dbReference type="PANTHER" id="PTHR46165">
    <property type="entry name" value="SET AND MYND DOMAIN-CONTAINING PROTEIN 4"/>
    <property type="match status" value="1"/>
</dbReference>
<dbReference type="SUPFAM" id="SSF144232">
    <property type="entry name" value="HIT/MYND zinc finger-like"/>
    <property type="match status" value="1"/>
</dbReference>
<feature type="domain" description="SET" evidence="10">
    <location>
        <begin position="249"/>
        <end position="530"/>
    </location>
</feature>
<keyword evidence="1" id="KW-0489">Methyltransferase</keyword>
<evidence type="ECO:0000256" key="7">
    <source>
        <dbReference type="ARBA" id="ARBA00093423"/>
    </source>
</evidence>
<dbReference type="Gene3D" id="2.170.270.10">
    <property type="entry name" value="SET domain"/>
    <property type="match status" value="1"/>
</dbReference>
<evidence type="ECO:0000256" key="1">
    <source>
        <dbReference type="ARBA" id="ARBA00022603"/>
    </source>
</evidence>
<reference evidence="11" key="1">
    <citation type="submission" date="2022-01" db="EMBL/GenBank/DDBJ databases">
        <authorList>
            <person name="King R."/>
        </authorList>
    </citation>
    <scope>NUCLEOTIDE SEQUENCE</scope>
</reference>
<keyword evidence="2" id="KW-0808">Transferase</keyword>
<dbReference type="GO" id="GO:0005634">
    <property type="term" value="C:nucleus"/>
    <property type="evidence" value="ECO:0007669"/>
    <property type="project" value="TreeGrafter"/>
</dbReference>
<dbReference type="InterPro" id="IPR044421">
    <property type="entry name" value="SMYD4_SET"/>
</dbReference>
<dbReference type="PROSITE" id="PS50280">
    <property type="entry name" value="SET"/>
    <property type="match status" value="1"/>
</dbReference>
<keyword evidence="6" id="KW-0862">Zinc</keyword>
<proteinExistence type="predicted"/>
<dbReference type="OrthoDB" id="1028014at2759"/>
<protein>
    <recommendedName>
        <fullName evidence="8">Protein-lysine N-methyltransferase SMYD4</fullName>
    </recommendedName>
    <alternativeName>
        <fullName evidence="9">SET and MYND domain-containing protein 4</fullName>
    </alternativeName>
</protein>
<dbReference type="InterPro" id="IPR002893">
    <property type="entry name" value="Znf_MYND"/>
</dbReference>
<evidence type="ECO:0000256" key="2">
    <source>
        <dbReference type="ARBA" id="ARBA00022679"/>
    </source>
</evidence>
<dbReference type="Gene3D" id="6.10.140.2220">
    <property type="match status" value="1"/>
</dbReference>
<dbReference type="GO" id="GO:0042051">
    <property type="term" value="P:compound eye photoreceptor development"/>
    <property type="evidence" value="ECO:0007669"/>
    <property type="project" value="TreeGrafter"/>
</dbReference>
<keyword evidence="12" id="KW-1185">Reference proteome</keyword>
<dbReference type="InterPro" id="IPR046341">
    <property type="entry name" value="SET_dom_sf"/>
</dbReference>
<dbReference type="InterPro" id="IPR052097">
    <property type="entry name" value="SET-MYND_domain_protein"/>
</dbReference>
<evidence type="ECO:0000256" key="4">
    <source>
        <dbReference type="ARBA" id="ARBA00022723"/>
    </source>
</evidence>
<dbReference type="EMBL" id="OU892278">
    <property type="protein sequence ID" value="CAG9765419.1"/>
    <property type="molecule type" value="Genomic_DNA"/>
</dbReference>
<keyword evidence="4" id="KW-0479">Metal-binding</keyword>
<dbReference type="GO" id="GO:0008270">
    <property type="term" value="F:zinc ion binding"/>
    <property type="evidence" value="ECO:0007669"/>
    <property type="project" value="UniProtKB-KW"/>
</dbReference>
<evidence type="ECO:0000256" key="6">
    <source>
        <dbReference type="ARBA" id="ARBA00022833"/>
    </source>
</evidence>
<dbReference type="GO" id="GO:0042826">
    <property type="term" value="F:histone deacetylase binding"/>
    <property type="evidence" value="ECO:0007669"/>
    <property type="project" value="TreeGrafter"/>
</dbReference>
<dbReference type="Proteomes" id="UP001152799">
    <property type="component" value="Chromosome 2"/>
</dbReference>
<dbReference type="GO" id="GO:0005737">
    <property type="term" value="C:cytoplasm"/>
    <property type="evidence" value="ECO:0007669"/>
    <property type="project" value="TreeGrafter"/>
</dbReference>